<organism evidence="5 6">
    <name type="scientific">Microlunatus ginsengisoli</name>
    <dbReference type="NCBI Taxonomy" id="363863"/>
    <lineage>
        <taxon>Bacteria</taxon>
        <taxon>Bacillati</taxon>
        <taxon>Actinomycetota</taxon>
        <taxon>Actinomycetes</taxon>
        <taxon>Propionibacteriales</taxon>
        <taxon>Propionibacteriaceae</taxon>
        <taxon>Microlunatus</taxon>
    </lineage>
</organism>
<dbReference type="SMART" id="SM00052">
    <property type="entry name" value="EAL"/>
    <property type="match status" value="1"/>
</dbReference>
<feature type="transmembrane region" description="Helical" evidence="2">
    <location>
        <begin position="74"/>
        <end position="92"/>
    </location>
</feature>
<keyword evidence="2" id="KW-0472">Membrane</keyword>
<dbReference type="SUPFAM" id="SSF55073">
    <property type="entry name" value="Nucleotide cyclase"/>
    <property type="match status" value="1"/>
</dbReference>
<feature type="transmembrane region" description="Helical" evidence="2">
    <location>
        <begin position="22"/>
        <end position="42"/>
    </location>
</feature>
<reference evidence="6" key="1">
    <citation type="journal article" date="2019" name="Int. J. Syst. Evol. Microbiol.">
        <title>The Global Catalogue of Microorganisms (GCM) 10K type strain sequencing project: providing services to taxonomists for standard genome sequencing and annotation.</title>
        <authorList>
            <consortium name="The Broad Institute Genomics Platform"/>
            <consortium name="The Broad Institute Genome Sequencing Center for Infectious Disease"/>
            <person name="Wu L."/>
            <person name="Ma J."/>
        </authorList>
    </citation>
    <scope>NUCLEOTIDE SEQUENCE [LARGE SCALE GENOMIC DNA]</scope>
    <source>
        <strain evidence="6">JCM 16929</strain>
    </source>
</reference>
<dbReference type="RefSeq" id="WP_344806018.1">
    <property type="nucleotide sequence ID" value="NZ_BAABAB010000022.1"/>
</dbReference>
<dbReference type="PANTHER" id="PTHR44757:SF2">
    <property type="entry name" value="BIOFILM ARCHITECTURE MAINTENANCE PROTEIN MBAA"/>
    <property type="match status" value="1"/>
</dbReference>
<feature type="transmembrane region" description="Helical" evidence="2">
    <location>
        <begin position="170"/>
        <end position="191"/>
    </location>
</feature>
<feature type="transmembrane region" description="Helical" evidence="2">
    <location>
        <begin position="203"/>
        <end position="228"/>
    </location>
</feature>
<dbReference type="Gene3D" id="3.20.20.450">
    <property type="entry name" value="EAL domain"/>
    <property type="match status" value="1"/>
</dbReference>
<dbReference type="Proteomes" id="UP001501490">
    <property type="component" value="Unassembled WGS sequence"/>
</dbReference>
<keyword evidence="2" id="KW-0812">Transmembrane</keyword>
<evidence type="ECO:0000313" key="5">
    <source>
        <dbReference type="EMBL" id="GAA3626043.1"/>
    </source>
</evidence>
<dbReference type="InterPro" id="IPR000160">
    <property type="entry name" value="GGDEF_dom"/>
</dbReference>
<protein>
    <submittedName>
        <fullName evidence="5">EAL domain-containing protein</fullName>
    </submittedName>
</protein>
<dbReference type="PANTHER" id="PTHR44757">
    <property type="entry name" value="DIGUANYLATE CYCLASE DGCP"/>
    <property type="match status" value="1"/>
</dbReference>
<dbReference type="InterPro" id="IPR043128">
    <property type="entry name" value="Rev_trsase/Diguanyl_cyclase"/>
</dbReference>
<keyword evidence="6" id="KW-1185">Reference proteome</keyword>
<feature type="region of interest" description="Disordered" evidence="1">
    <location>
        <begin position="752"/>
        <end position="783"/>
    </location>
</feature>
<dbReference type="Gene3D" id="3.30.70.270">
    <property type="match status" value="1"/>
</dbReference>
<dbReference type="PROSITE" id="PS50887">
    <property type="entry name" value="GGDEF"/>
    <property type="match status" value="1"/>
</dbReference>
<dbReference type="InterPro" id="IPR052155">
    <property type="entry name" value="Biofilm_reg_signaling"/>
</dbReference>
<comment type="caution">
    <text evidence="5">The sequence shown here is derived from an EMBL/GenBank/DDBJ whole genome shotgun (WGS) entry which is preliminary data.</text>
</comment>
<evidence type="ECO:0000256" key="2">
    <source>
        <dbReference type="SAM" id="Phobius"/>
    </source>
</evidence>
<proteinExistence type="predicted"/>
<dbReference type="SMART" id="SM00267">
    <property type="entry name" value="GGDEF"/>
    <property type="match status" value="1"/>
</dbReference>
<dbReference type="InterPro" id="IPR035919">
    <property type="entry name" value="EAL_sf"/>
</dbReference>
<dbReference type="Pfam" id="PF00990">
    <property type="entry name" value="GGDEF"/>
    <property type="match status" value="1"/>
</dbReference>
<feature type="transmembrane region" description="Helical" evidence="2">
    <location>
        <begin position="234"/>
        <end position="251"/>
    </location>
</feature>
<feature type="transmembrane region" description="Helical" evidence="2">
    <location>
        <begin position="48"/>
        <end position="67"/>
    </location>
</feature>
<sequence>MTETSIARPAAPGGRRPVPTKAWLIFLAAGAVGIAVYYLVPSGLPRDVVYQAFGVASAAGIVVGTRLHRPRRPLPWYLMAAGMLVWSAGDAVASWNADVMGNDDFPSVADPVYLIGYPFVAAGLILLIRSKKLRADTAGVLDSAILTTALGVLSWVLLARPTIVTFQDSVLAAVIAVAYPVADIVLAAILIRMVTTPGGRTPAFRLLVAALALLIVADTAASAFNMLVFDATDQIDWLWLASYALWGAAALHRSMTELTEPDPASDATFSRWRLVALTVAVLVAPGTLAVQQLTGGRLDVWAVVVGSVTIFLLVIARINLSIHQIKAVDAERQQAQLELARQASHDALTGLANRPQAMLLIRGALARAQRSGAIVGLLFVDLDGFKRVNDTLGHRAGDEVLHTTARRMESAVRAGDVVARLGGDEFVVLLEPVVDEPAAVGVAERLVRAIAEPISLTSGRQAGIGASIGVAINSDGGVDPDRLVHEADQAAYLAKANGRGRVEVFAASLRAELARRAAMERGVLDAVRGDEVTLRRDPILDLGDLTVVAAQLEAVLIDPDGGSLARSEVIDVLDGTESMCELDAWVLRLGASPGSDPRPTAGVAADVELVRVVPITARHLSQPRIVDDVRSALAMGVRPGSLMLLVPAVDVLDDLRVLGHLTQLQGLGVSVCMDGFGAGSGATDRWAQLPFDHVRLDERLLGAGVGPILLRLTVETAHAFGYRVLAAQIADEDQLRALREAGCDLGQGPALALDQPGAAGGAPIPPVAVSQRATSPVGTGRDQ</sequence>
<feature type="transmembrane region" description="Helical" evidence="2">
    <location>
        <begin position="300"/>
        <end position="320"/>
    </location>
</feature>
<feature type="domain" description="GGDEF" evidence="4">
    <location>
        <begin position="373"/>
        <end position="507"/>
    </location>
</feature>
<feature type="transmembrane region" description="Helical" evidence="2">
    <location>
        <begin position="112"/>
        <end position="128"/>
    </location>
</feature>
<dbReference type="InterPro" id="IPR001633">
    <property type="entry name" value="EAL_dom"/>
</dbReference>
<evidence type="ECO:0000259" key="4">
    <source>
        <dbReference type="PROSITE" id="PS50887"/>
    </source>
</evidence>
<dbReference type="PROSITE" id="PS50883">
    <property type="entry name" value="EAL"/>
    <property type="match status" value="1"/>
</dbReference>
<dbReference type="SUPFAM" id="SSF141868">
    <property type="entry name" value="EAL domain-like"/>
    <property type="match status" value="1"/>
</dbReference>
<feature type="transmembrane region" description="Helical" evidence="2">
    <location>
        <begin position="272"/>
        <end position="294"/>
    </location>
</feature>
<dbReference type="InterPro" id="IPR029787">
    <property type="entry name" value="Nucleotide_cyclase"/>
</dbReference>
<dbReference type="CDD" id="cd01949">
    <property type="entry name" value="GGDEF"/>
    <property type="match status" value="1"/>
</dbReference>
<gene>
    <name evidence="5" type="ORF">GCM10022236_30380</name>
</gene>
<evidence type="ECO:0000256" key="1">
    <source>
        <dbReference type="SAM" id="MobiDB-lite"/>
    </source>
</evidence>
<feature type="domain" description="EAL" evidence="3">
    <location>
        <begin position="516"/>
        <end position="768"/>
    </location>
</feature>
<keyword evidence="2" id="KW-1133">Transmembrane helix</keyword>
<dbReference type="NCBIfam" id="TIGR00254">
    <property type="entry name" value="GGDEF"/>
    <property type="match status" value="1"/>
</dbReference>
<evidence type="ECO:0000259" key="3">
    <source>
        <dbReference type="PROSITE" id="PS50883"/>
    </source>
</evidence>
<dbReference type="Pfam" id="PF00563">
    <property type="entry name" value="EAL"/>
    <property type="match status" value="1"/>
</dbReference>
<evidence type="ECO:0000313" key="6">
    <source>
        <dbReference type="Proteomes" id="UP001501490"/>
    </source>
</evidence>
<dbReference type="EMBL" id="BAABAB010000022">
    <property type="protein sequence ID" value="GAA3626043.1"/>
    <property type="molecule type" value="Genomic_DNA"/>
</dbReference>
<name>A0ABP7A715_9ACTN</name>
<dbReference type="CDD" id="cd01948">
    <property type="entry name" value="EAL"/>
    <property type="match status" value="1"/>
</dbReference>
<accession>A0ABP7A715</accession>
<feature type="transmembrane region" description="Helical" evidence="2">
    <location>
        <begin position="140"/>
        <end position="158"/>
    </location>
</feature>